<evidence type="ECO:0000313" key="2">
    <source>
        <dbReference type="EMBL" id="PFV35724.1"/>
    </source>
</evidence>
<dbReference type="PANTHER" id="PTHR10799">
    <property type="entry name" value="SNF2/RAD54 HELICASE FAMILY"/>
    <property type="match status" value="1"/>
</dbReference>
<dbReference type="GO" id="GO:0005524">
    <property type="term" value="F:ATP binding"/>
    <property type="evidence" value="ECO:0007669"/>
    <property type="project" value="InterPro"/>
</dbReference>
<dbReference type="InterPro" id="IPR000330">
    <property type="entry name" value="SNF2_N"/>
</dbReference>
<dbReference type="InterPro" id="IPR027417">
    <property type="entry name" value="P-loop_NTPase"/>
</dbReference>
<dbReference type="SMART" id="SM00487">
    <property type="entry name" value="DEXDc"/>
    <property type="match status" value="1"/>
</dbReference>
<comment type="caution">
    <text evidence="2">The sequence shown here is derived from an EMBL/GenBank/DDBJ whole genome shotgun (WGS) entry which is preliminary data.</text>
</comment>
<evidence type="ECO:0000313" key="3">
    <source>
        <dbReference type="Proteomes" id="UP000223366"/>
    </source>
</evidence>
<reference evidence="2 3" key="1">
    <citation type="submission" date="2017-09" db="EMBL/GenBank/DDBJ databases">
        <title>Large-scale bioinformatics analysis of Bacillus genomes uncovers conserved roles of natural products in bacterial physiology.</title>
        <authorList>
            <consortium name="Agbiome Team Llc"/>
            <person name="Bleich R.M."/>
            <person name="Grubbs K.J."/>
            <person name="Santa Maria K.C."/>
            <person name="Allen S.E."/>
            <person name="Farag S."/>
            <person name="Shank E.A."/>
            <person name="Bowers A."/>
        </authorList>
    </citation>
    <scope>NUCLEOTIDE SEQUENCE [LARGE SCALE GENOMIC DNA]</scope>
    <source>
        <strain evidence="2 3">AFS060060</strain>
    </source>
</reference>
<organism evidence="2 3">
    <name type="scientific">Bacillus thuringiensis</name>
    <dbReference type="NCBI Taxonomy" id="1428"/>
    <lineage>
        <taxon>Bacteria</taxon>
        <taxon>Bacillati</taxon>
        <taxon>Bacillota</taxon>
        <taxon>Bacilli</taxon>
        <taxon>Bacillales</taxon>
        <taxon>Bacillaceae</taxon>
        <taxon>Bacillus</taxon>
        <taxon>Bacillus cereus group</taxon>
    </lineage>
</organism>
<evidence type="ECO:0000259" key="1">
    <source>
        <dbReference type="SMART" id="SM00487"/>
    </source>
</evidence>
<gene>
    <name evidence="2" type="ORF">COK99_01505</name>
</gene>
<dbReference type="EMBL" id="NVDU01000003">
    <property type="protein sequence ID" value="PFV35724.1"/>
    <property type="molecule type" value="Genomic_DNA"/>
</dbReference>
<dbReference type="Pfam" id="PF00176">
    <property type="entry name" value="SNF2-rel_dom"/>
    <property type="match status" value="1"/>
</dbReference>
<protein>
    <recommendedName>
        <fullName evidence="1">Helicase ATP-binding domain-containing protein</fullName>
    </recommendedName>
</protein>
<dbReference type="InterPro" id="IPR014001">
    <property type="entry name" value="Helicase_ATP-bd"/>
</dbReference>
<accession>A0A9X7BTE4</accession>
<dbReference type="Gene3D" id="3.40.50.10810">
    <property type="entry name" value="Tandem AAA-ATPase domain"/>
    <property type="match status" value="2"/>
</dbReference>
<dbReference type="RefSeq" id="WP_098685584.1">
    <property type="nucleotide sequence ID" value="NZ_NVDU01000003.1"/>
</dbReference>
<feature type="domain" description="Helicase ATP-binding" evidence="1">
    <location>
        <begin position="291"/>
        <end position="686"/>
    </location>
</feature>
<name>A0A9X7BTE4_BACTU</name>
<sequence>MSDFKSNEIYTLEMYHRNTNSNVAYCDLLVLDSHNTIHLANIIGQDSKVKQVAWLMQEGKVGQIRRAEGPHYEQGHQKHSVYSIADRKACYDEYSGKSDDLTHTLLISKNAKLDLKVRKEWFKDEEKRIADGNEPRKMPAELAELILAWDGDYKAQIFEVLNDRYNTPMLEEWADYIINALEENGGYEALSVKCYGSDYDLKAGLLRVTEQELESIITDGIQSYELEFAVEEDDTVEPILDKCQTTDDYLTHFAAELGQRIQENVKVCFDPAEQKHHPAFYDVNLQANEQGITGLYPPQANTIMGIVNTLSTEAFCFLIGEMGTGKTVQGAIIPYITEASIQNVEHNPKPQRVIVLSPSIMVEKWAREIRERIPNCKTHMINHWTDVKKIEDANVFIDSKGKRKFKKPEQWEYYIISSELSKFTFPLEPIKDWRTKKDDMTLYHVDEVDPEQTKFISRTVFHEDGTTERVKERVVKPEYKVRFEKTYIQNPESGDTRQVLTCGDTGFYCPKCGGILKGRGDKVAGENFFGRFNKSSERFVKNMTKENLVCRNDVDTSTLPKSEVKEWVLDTLTQRYVPAEPTQECGYVLWQPEKLPVDSGYRKVSPIWYINKRLPRGFFKYLVADEVHEYKSGDSAIGQAFGQLINHTEKQILLTGTLMGGMSRDVFYLLARLNPKQLLKESITYYDETVFNKRYGISEFNTRSIEGRLKKNTLQKPGISPHLFPIHLMANCAFLELNDMGYALPPYEEIPVVVDMSEEHALAYNSLAKDMLTAIRSEDDLKGMASVSTFMNAMYQYADAPFNVPEISTYNSEGKQFVLGEPRNFDKNEFMPAKLQELINTVDEEVYVHGRKNLVYVKYTGTEAWNQMDTYLYDEFKKRGFKVGILRNGRSYDGIKMPKNSRSREAWLHDMMEKHDWDVLITNPRLVKVGLDLLSFPSIHFFQLDYSTYDYMQASRRSWRLKQTKNVKVFTYVYRGTIQEKALNLIARKIDAALAMQGKFSEEGLRAMADSGDGMNALAKQLMQDDVLEELDTVHDIFARKNQSFEEMQSVEFQDYDGYVMNPIEGGMDTVRKIAQGLITHVEEEEKAGRATSEDVRRTKETVSDYLDMFDNVLKQVDNIREYNKGVSKNKQVIEGQQALDLFAL</sequence>
<dbReference type="AlphaFoldDB" id="A0A9X7BTE4"/>
<dbReference type="Proteomes" id="UP000223366">
    <property type="component" value="Unassembled WGS sequence"/>
</dbReference>
<dbReference type="Gene3D" id="3.40.50.300">
    <property type="entry name" value="P-loop containing nucleotide triphosphate hydrolases"/>
    <property type="match status" value="1"/>
</dbReference>
<dbReference type="SUPFAM" id="SSF52540">
    <property type="entry name" value="P-loop containing nucleoside triphosphate hydrolases"/>
    <property type="match status" value="2"/>
</dbReference>
<dbReference type="InterPro" id="IPR038718">
    <property type="entry name" value="SNF2-like_sf"/>
</dbReference>
<proteinExistence type="predicted"/>